<keyword evidence="1" id="KW-0812">Transmembrane</keyword>
<dbReference type="Proteomes" id="UP000682877">
    <property type="component" value="Chromosome 3"/>
</dbReference>
<evidence type="ECO:0000313" key="3">
    <source>
        <dbReference type="Proteomes" id="UP000682877"/>
    </source>
</evidence>
<dbReference type="PANTHER" id="PTHR31170">
    <property type="entry name" value="BNAC04G53230D PROTEIN"/>
    <property type="match status" value="1"/>
</dbReference>
<dbReference type="PANTHER" id="PTHR31170:SF9">
    <property type="entry name" value="PROTEIN, PUTATIVE (DUF247)-RELATED"/>
    <property type="match status" value="1"/>
</dbReference>
<dbReference type="AlphaFoldDB" id="A0A8S2A4W0"/>
<keyword evidence="1" id="KW-0472">Membrane</keyword>
<keyword evidence="1" id="KW-1133">Transmembrane helix</keyword>
<evidence type="ECO:0000313" key="2">
    <source>
        <dbReference type="EMBL" id="CAE5991653.1"/>
    </source>
</evidence>
<organism evidence="2 3">
    <name type="scientific">Arabidopsis arenosa</name>
    <name type="common">Sand rock-cress</name>
    <name type="synonym">Cardaminopsis arenosa</name>
    <dbReference type="NCBI Taxonomy" id="38785"/>
    <lineage>
        <taxon>Eukaryota</taxon>
        <taxon>Viridiplantae</taxon>
        <taxon>Streptophyta</taxon>
        <taxon>Embryophyta</taxon>
        <taxon>Tracheophyta</taxon>
        <taxon>Spermatophyta</taxon>
        <taxon>Magnoliopsida</taxon>
        <taxon>eudicotyledons</taxon>
        <taxon>Gunneridae</taxon>
        <taxon>Pentapetalae</taxon>
        <taxon>rosids</taxon>
        <taxon>malvids</taxon>
        <taxon>Brassicales</taxon>
        <taxon>Brassicaceae</taxon>
        <taxon>Camelineae</taxon>
        <taxon>Arabidopsis</taxon>
    </lineage>
</organism>
<feature type="transmembrane region" description="Helical" evidence="1">
    <location>
        <begin position="420"/>
        <end position="445"/>
    </location>
</feature>
<evidence type="ECO:0000256" key="1">
    <source>
        <dbReference type="SAM" id="Phobius"/>
    </source>
</evidence>
<dbReference type="InterPro" id="IPR004158">
    <property type="entry name" value="DUF247_pln"/>
</dbReference>
<accession>A0A8S2A4W0</accession>
<sequence>MAFRETSDSAQTIGSDRTLDLESGTIHELDKSAPGMWQFPTIPDICCIYRVPYSMRQLDPESYIPQFVIIGPLHRSLKSQALKCLGDITNTKSIGYLNMEEHKKIYLEKFSQRVGGKKAIDGFRRIIEEDEEMIRASYSESTTWIPSQEFVDMILHDSVFILEFILRISEQGTTKRGDPLIDQHTLSITVRNDLLLLENQLPYFILEKLFDPVVPILRPNETFRELVIDDLFGFDTKVGNNSKFRHFTDLNRCVYVETLPEHGKGSFPEMEYVHNADKLDRGGIKFKAVEEDLLLDVRFVNGCLKIPCLYIHADTEKILRNVMALEQCHYPDEVHVSNYFVFLASLIDTDKDVDLFVEKGIIKNWIGQHRLVADVVNRLSLGVTIEDSYYSNIVNEVNAYYSSPVNSSLAILKRVYFGNMWTGTATVAATLLLLMTLIQTVASVIQAMQ</sequence>
<reference evidence="2" key="1">
    <citation type="submission" date="2021-01" db="EMBL/GenBank/DDBJ databases">
        <authorList>
            <person name="Bezrukov I."/>
        </authorList>
    </citation>
    <scope>NUCLEOTIDE SEQUENCE</scope>
</reference>
<keyword evidence="3" id="KW-1185">Reference proteome</keyword>
<protein>
    <submittedName>
        <fullName evidence="2">Uncharacterized protein</fullName>
    </submittedName>
</protein>
<dbReference type="Pfam" id="PF03140">
    <property type="entry name" value="DUF247"/>
    <property type="match status" value="1"/>
</dbReference>
<proteinExistence type="predicted"/>
<dbReference type="EMBL" id="LR999453">
    <property type="protein sequence ID" value="CAE5991653.1"/>
    <property type="molecule type" value="Genomic_DNA"/>
</dbReference>
<name>A0A8S2A4W0_ARAAE</name>
<gene>
    <name evidence="2" type="ORF">AARE701A_LOCUS9038</name>
</gene>